<evidence type="ECO:0000256" key="1">
    <source>
        <dbReference type="SAM" id="MobiDB-lite"/>
    </source>
</evidence>
<reference evidence="4" key="1">
    <citation type="submission" date="2017-02" db="UniProtKB">
        <authorList>
            <consortium name="WormBaseParasite"/>
        </authorList>
    </citation>
    <scope>IDENTIFICATION</scope>
</reference>
<dbReference type="Proteomes" id="UP000268014">
    <property type="component" value="Unassembled WGS sequence"/>
</dbReference>
<dbReference type="WBParaSite" id="HPLM_0000463801-mRNA-1">
    <property type="protein sequence ID" value="HPLM_0000463801-mRNA-1"/>
    <property type="gene ID" value="HPLM_0000463801"/>
</dbReference>
<keyword evidence="3" id="KW-1185">Reference proteome</keyword>
<proteinExistence type="predicted"/>
<name>A0A0N4W448_HAEPC</name>
<accession>A0A0N4W448</accession>
<evidence type="ECO:0000313" key="3">
    <source>
        <dbReference type="Proteomes" id="UP000268014"/>
    </source>
</evidence>
<evidence type="ECO:0000313" key="2">
    <source>
        <dbReference type="EMBL" id="VDO23666.1"/>
    </source>
</evidence>
<dbReference type="AlphaFoldDB" id="A0A0N4W448"/>
<evidence type="ECO:0000313" key="4">
    <source>
        <dbReference type="WBParaSite" id="HPLM_0000463801-mRNA-1"/>
    </source>
</evidence>
<dbReference type="STRING" id="6290.A0A0N4W448"/>
<feature type="region of interest" description="Disordered" evidence="1">
    <location>
        <begin position="1"/>
        <end position="22"/>
    </location>
</feature>
<protein>
    <submittedName>
        <fullName evidence="4">SnoaL-like domain-containing protein</fullName>
    </submittedName>
</protein>
<dbReference type="OMA" id="ATHMSAK"/>
<reference evidence="2 3" key="2">
    <citation type="submission" date="2018-11" db="EMBL/GenBank/DDBJ databases">
        <authorList>
            <consortium name="Pathogen Informatics"/>
        </authorList>
    </citation>
    <scope>NUCLEOTIDE SEQUENCE [LARGE SCALE GENOMIC DNA]</scope>
    <source>
        <strain evidence="2 3">MHpl1</strain>
    </source>
</reference>
<feature type="compositionally biased region" description="Low complexity" evidence="1">
    <location>
        <begin position="9"/>
        <end position="19"/>
    </location>
</feature>
<dbReference type="EMBL" id="UZAF01016231">
    <property type="protein sequence ID" value="VDO23666.1"/>
    <property type="molecule type" value="Genomic_DNA"/>
</dbReference>
<dbReference type="OrthoDB" id="5861637at2759"/>
<gene>
    <name evidence="2" type="ORF">HPLM_LOCUS4630</name>
</gene>
<organism evidence="4">
    <name type="scientific">Haemonchus placei</name>
    <name type="common">Barber's pole worm</name>
    <dbReference type="NCBI Taxonomy" id="6290"/>
    <lineage>
        <taxon>Eukaryota</taxon>
        <taxon>Metazoa</taxon>
        <taxon>Ecdysozoa</taxon>
        <taxon>Nematoda</taxon>
        <taxon>Chromadorea</taxon>
        <taxon>Rhabditida</taxon>
        <taxon>Rhabditina</taxon>
        <taxon>Rhabditomorpha</taxon>
        <taxon>Strongyloidea</taxon>
        <taxon>Trichostrongylidae</taxon>
        <taxon>Haemonchus</taxon>
    </lineage>
</organism>
<sequence>MAVPFDITSGSHASVSSESATHMSAKDVSTPAVMSVEANFLPSHEGDSMFDAIVTYLKTKDYPSFIKSTTDAVAARSEFRRKCSTFFLDKSDELLQGRAAGVHRHVLRRGELRTVFRFVHEALGHCSADVW</sequence>